<keyword evidence="4" id="KW-0346">Stress response</keyword>
<dbReference type="CDD" id="cd06471">
    <property type="entry name" value="ACD_LpsHSP_like"/>
    <property type="match status" value="1"/>
</dbReference>
<dbReference type="Gene3D" id="2.60.40.790">
    <property type="match status" value="1"/>
</dbReference>
<sequence>MFDIIPWRKNNSVQRKGDEFDNMLNSFFNDDFFSLSPFGLVKSNFSVDLKETDNNYIVEADLPGVDKKDIDISYSNGYLDISAKRDNVIEENKDNYVRKERSYGEFKRSFYIDNVEEDKIQADFENGVLKINLPKLNKEISPVKKIEIK</sequence>
<evidence type="ECO:0000256" key="1">
    <source>
        <dbReference type="PROSITE-ProRule" id="PRU00285"/>
    </source>
</evidence>
<dbReference type="InterPro" id="IPR002068">
    <property type="entry name" value="A-crystallin/Hsp20_dom"/>
</dbReference>
<dbReference type="RefSeq" id="WP_156624600.1">
    <property type="nucleotide sequence ID" value="NZ_CACRTO010000005.1"/>
</dbReference>
<gene>
    <name evidence="4" type="ORF">CTLFYP3_00475</name>
</gene>
<accession>A0A6N2YWR3</accession>
<dbReference type="Pfam" id="PF00011">
    <property type="entry name" value="HSP20"/>
    <property type="match status" value="1"/>
</dbReference>
<dbReference type="PROSITE" id="PS01031">
    <property type="entry name" value="SHSP"/>
    <property type="match status" value="1"/>
</dbReference>
<protein>
    <submittedName>
        <fullName evidence="4">18 kDa heat shock protein</fullName>
    </submittedName>
</protein>
<dbReference type="PANTHER" id="PTHR11527">
    <property type="entry name" value="HEAT-SHOCK PROTEIN 20 FAMILY MEMBER"/>
    <property type="match status" value="1"/>
</dbReference>
<dbReference type="EMBL" id="CACRTO010000005">
    <property type="protein sequence ID" value="VYT70218.1"/>
    <property type="molecule type" value="Genomic_DNA"/>
</dbReference>
<proteinExistence type="inferred from homology"/>
<organism evidence="4">
    <name type="scientific">Clostridium tertium</name>
    <dbReference type="NCBI Taxonomy" id="1559"/>
    <lineage>
        <taxon>Bacteria</taxon>
        <taxon>Bacillati</taxon>
        <taxon>Bacillota</taxon>
        <taxon>Clostridia</taxon>
        <taxon>Eubacteriales</taxon>
        <taxon>Clostridiaceae</taxon>
        <taxon>Clostridium</taxon>
    </lineage>
</organism>
<comment type="similarity">
    <text evidence="1 2">Belongs to the small heat shock protein (HSP20) family.</text>
</comment>
<evidence type="ECO:0000256" key="2">
    <source>
        <dbReference type="RuleBase" id="RU003616"/>
    </source>
</evidence>
<evidence type="ECO:0000313" key="4">
    <source>
        <dbReference type="EMBL" id="VYT70218.1"/>
    </source>
</evidence>
<dbReference type="InterPro" id="IPR053570">
    <property type="entry name" value="sHSP/HSP20"/>
</dbReference>
<dbReference type="NCBIfam" id="NF042420">
    <property type="entry name" value="Hsp18_Clos"/>
    <property type="match status" value="1"/>
</dbReference>
<feature type="domain" description="SHSP" evidence="3">
    <location>
        <begin position="38"/>
        <end position="149"/>
    </location>
</feature>
<name>A0A6N2YWR3_9CLOT</name>
<evidence type="ECO:0000259" key="3">
    <source>
        <dbReference type="PROSITE" id="PS01031"/>
    </source>
</evidence>
<dbReference type="AlphaFoldDB" id="A0A6N2YWR3"/>
<reference evidence="4" key="1">
    <citation type="submission" date="2019-11" db="EMBL/GenBank/DDBJ databases">
        <authorList>
            <person name="Feng L."/>
        </authorList>
    </citation>
    <scope>NUCLEOTIDE SEQUENCE</scope>
    <source>
        <strain evidence="4">CTertiumLFYP3</strain>
    </source>
</reference>
<dbReference type="InterPro" id="IPR008978">
    <property type="entry name" value="HSP20-like_chaperone"/>
</dbReference>
<dbReference type="InterPro" id="IPR031107">
    <property type="entry name" value="Small_HSP"/>
</dbReference>
<dbReference type="SUPFAM" id="SSF49764">
    <property type="entry name" value="HSP20-like chaperones"/>
    <property type="match status" value="1"/>
</dbReference>